<accession>A0A2J8QQY9</accession>
<protein>
    <submittedName>
        <fullName evidence="1">TM7SF3 isoform 7</fullName>
    </submittedName>
</protein>
<feature type="non-terminal residue" evidence="1">
    <location>
        <position position="37"/>
    </location>
</feature>
<name>A0A2J8QQY9_PANTR</name>
<organism evidence="1">
    <name type="scientific">Pan troglodytes</name>
    <name type="common">Chimpanzee</name>
    <dbReference type="NCBI Taxonomy" id="9598"/>
    <lineage>
        <taxon>Eukaryota</taxon>
        <taxon>Metazoa</taxon>
        <taxon>Chordata</taxon>
        <taxon>Craniata</taxon>
        <taxon>Vertebrata</taxon>
        <taxon>Euteleostomi</taxon>
        <taxon>Mammalia</taxon>
        <taxon>Eutheria</taxon>
        <taxon>Euarchontoglires</taxon>
        <taxon>Primates</taxon>
        <taxon>Haplorrhini</taxon>
        <taxon>Catarrhini</taxon>
        <taxon>Hominidae</taxon>
        <taxon>Pan</taxon>
    </lineage>
</organism>
<dbReference type="Pfam" id="PF25992">
    <property type="entry name" value="Ig_TM7SF3_N"/>
    <property type="match status" value="1"/>
</dbReference>
<dbReference type="AlphaFoldDB" id="A0A2J8QQY9"/>
<sequence length="37" mass="4314">MAILLSYSERDPVPGGCNLEFDLDIDPNIYLEYNFFE</sequence>
<dbReference type="EMBL" id="NBAG03000023">
    <property type="protein sequence ID" value="PNI98669.1"/>
    <property type="molecule type" value="Genomic_DNA"/>
</dbReference>
<comment type="caution">
    <text evidence="1">The sequence shown here is derived from an EMBL/GenBank/DDBJ whole genome shotgun (WGS) entry which is preliminary data.</text>
</comment>
<dbReference type="PANTHER" id="PTHR15937:SF3">
    <property type="entry name" value="TRANSMEMBRANE 7 SUPERFAMILY MEMBER 3"/>
    <property type="match status" value="1"/>
</dbReference>
<proteinExistence type="predicted"/>
<evidence type="ECO:0000313" key="1">
    <source>
        <dbReference type="EMBL" id="PNI98669.1"/>
    </source>
</evidence>
<dbReference type="InterPro" id="IPR042502">
    <property type="entry name" value="TM7SF3"/>
</dbReference>
<gene>
    <name evidence="1" type="ORF">CK820_G0019005</name>
</gene>
<reference evidence="1" key="1">
    <citation type="submission" date="2017-12" db="EMBL/GenBank/DDBJ databases">
        <title>High-resolution comparative analysis of great ape genomes.</title>
        <authorList>
            <person name="Pollen A."/>
            <person name="Hastie A."/>
            <person name="Hormozdiari F."/>
            <person name="Dougherty M."/>
            <person name="Liu R."/>
            <person name="Chaisson M."/>
            <person name="Hoppe E."/>
            <person name="Hill C."/>
            <person name="Pang A."/>
            <person name="Hillier L."/>
            <person name="Baker C."/>
            <person name="Armstrong J."/>
            <person name="Shendure J."/>
            <person name="Paten B."/>
            <person name="Wilson R."/>
            <person name="Chao H."/>
            <person name="Schneider V."/>
            <person name="Ventura M."/>
            <person name="Kronenberg Z."/>
            <person name="Murali S."/>
            <person name="Gordon D."/>
            <person name="Cantsilieris S."/>
            <person name="Munson K."/>
            <person name="Nelson B."/>
            <person name="Raja A."/>
            <person name="Underwood J."/>
            <person name="Diekhans M."/>
            <person name="Fiddes I."/>
            <person name="Haussler D."/>
            <person name="Eichler E."/>
        </authorList>
    </citation>
    <scope>NUCLEOTIDE SEQUENCE [LARGE SCALE GENOMIC DNA]</scope>
    <source>
        <strain evidence="1">Yerkes chimp pedigree #C0471</strain>
    </source>
</reference>
<dbReference type="PANTHER" id="PTHR15937">
    <property type="entry name" value="TRANSMEMBRANE 7 SUPERFAMILY MEMBER 3"/>
    <property type="match status" value="1"/>
</dbReference>